<evidence type="ECO:0000313" key="3">
    <source>
        <dbReference type="EMBL" id="WOW94882.1"/>
    </source>
</evidence>
<dbReference type="EMBL" id="CP016707">
    <property type="protein sequence ID" value="WOW94882.1"/>
    <property type="molecule type" value="Genomic_DNA"/>
</dbReference>
<reference evidence="3 4" key="1">
    <citation type="journal article" date="2017" name="BMC Genomics">
        <title>Comparative and functional genomics of the Lactococcus lactis taxon; insights into evolution and niche adaptation.</title>
        <authorList>
            <person name="Kelleher P."/>
            <person name="Bottacini F."/>
            <person name="Mahony J."/>
            <person name="Kilcawley K.N."/>
            <person name="van Sinderen D."/>
        </authorList>
    </citation>
    <scope>NUCLEOTIDE SEQUENCE [LARGE SCALE GENOMIC DNA]</scope>
    <source>
        <strain evidence="3 4">UC109</strain>
    </source>
</reference>
<dbReference type="Pfam" id="PF07690">
    <property type="entry name" value="MFS_1"/>
    <property type="match status" value="1"/>
</dbReference>
<dbReference type="RefSeq" id="WP_081172581.1">
    <property type="nucleotide sequence ID" value="NZ_CP016685.2"/>
</dbReference>
<dbReference type="InterPro" id="IPR036259">
    <property type="entry name" value="MFS_trans_sf"/>
</dbReference>
<evidence type="ECO:0000256" key="2">
    <source>
        <dbReference type="SAM" id="Phobius"/>
    </source>
</evidence>
<feature type="transmembrane region" description="Helical" evidence="2">
    <location>
        <begin position="331"/>
        <end position="354"/>
    </location>
</feature>
<keyword evidence="2" id="KW-1133">Transmembrane helix</keyword>
<keyword evidence="3" id="KW-0614">Plasmid</keyword>
<feature type="transmembrane region" description="Helical" evidence="2">
    <location>
        <begin position="248"/>
        <end position="266"/>
    </location>
</feature>
<feature type="transmembrane region" description="Helical" evidence="2">
    <location>
        <begin position="67"/>
        <end position="88"/>
    </location>
</feature>
<dbReference type="PANTHER" id="PTHR23530:SF1">
    <property type="entry name" value="PERMEASE, MAJOR FACILITATOR SUPERFAMILY-RELATED"/>
    <property type="match status" value="1"/>
</dbReference>
<dbReference type="GO" id="GO:0005886">
    <property type="term" value="C:plasma membrane"/>
    <property type="evidence" value="ECO:0007669"/>
    <property type="project" value="UniProtKB-SubCell"/>
</dbReference>
<evidence type="ECO:0000313" key="4">
    <source>
        <dbReference type="Proteomes" id="UP000192016"/>
    </source>
</evidence>
<feature type="transmembrane region" description="Helical" evidence="2">
    <location>
        <begin position="360"/>
        <end position="382"/>
    </location>
</feature>
<dbReference type="GO" id="GO:0022857">
    <property type="term" value="F:transmembrane transporter activity"/>
    <property type="evidence" value="ECO:0007669"/>
    <property type="project" value="InterPro"/>
</dbReference>
<comment type="subcellular location">
    <subcellularLocation>
        <location evidence="1">Cell membrane</location>
        <topology evidence="1">Multi-pass membrane protein</topology>
    </subcellularLocation>
</comment>
<feature type="transmembrane region" description="Helical" evidence="2">
    <location>
        <begin position="12"/>
        <end position="31"/>
    </location>
</feature>
<keyword evidence="2" id="KW-0472">Membrane</keyword>
<organism evidence="3 4">
    <name type="scientific">Lactococcus lactis subsp. cremoris</name>
    <name type="common">Streptococcus cremoris</name>
    <dbReference type="NCBI Taxonomy" id="1359"/>
    <lineage>
        <taxon>Bacteria</taxon>
        <taxon>Bacillati</taxon>
        <taxon>Bacillota</taxon>
        <taxon>Bacilli</taxon>
        <taxon>Lactobacillales</taxon>
        <taxon>Streptococcaceae</taxon>
        <taxon>Lactococcus</taxon>
    </lineage>
</organism>
<proteinExistence type="predicted"/>
<accession>A0AAJ6MJZ0</accession>
<feature type="transmembrane region" description="Helical" evidence="2">
    <location>
        <begin position="278"/>
        <end position="295"/>
    </location>
</feature>
<dbReference type="Proteomes" id="UP000192016">
    <property type="component" value="Plasmid pUC109A"/>
</dbReference>
<feature type="transmembrane region" description="Helical" evidence="2">
    <location>
        <begin position="301"/>
        <end position="319"/>
    </location>
</feature>
<protein>
    <submittedName>
        <fullName evidence="3">MFS transporter</fullName>
    </submittedName>
</protein>
<name>A0AAJ6MJZ0_LACLC</name>
<dbReference type="AlphaFoldDB" id="A0AAJ6MJZ0"/>
<sequence length="386" mass="43712">MFKQSYKNNIALLGASELFSFFGITSFWILFLSQNGMTLFQIGLLESLFHGTSLVSEVPSGMLADRFTYKTNLFLSRLSTIFSSFLMLAGHGNFWIYALGMMAGAWSYNFDSGTSSAMLFESAKEAGLEEKYLKFTSFISGISEATRALGMVLAGLFVHGFLNITYMIQIGLSMLAILVISLMKEPKVKVQNEVSSTFSDIFKSVITTLKVNPKLIRWMLISQTLITFTSMFYFYYQNEMVQLQSWQISLMMLASCLINIFGVWMASKIGEKWTSRQVFKIIIPISAFLFLLAILANPRIYIFIFLISDGLVAMFFPIYNNDIQQEFESHIRATMLSVNAMIGSLIMIFIFPLMGMIIDYLSFSISFMYLGIFLLLVSIGILKITE</sequence>
<feature type="transmembrane region" description="Helical" evidence="2">
    <location>
        <begin position="164"/>
        <end position="183"/>
    </location>
</feature>
<evidence type="ECO:0000256" key="1">
    <source>
        <dbReference type="ARBA" id="ARBA00004651"/>
    </source>
</evidence>
<keyword evidence="2" id="KW-0812">Transmembrane</keyword>
<gene>
    <name evidence="3" type="ORF">LLUC109_03440</name>
</gene>
<dbReference type="InterPro" id="IPR053160">
    <property type="entry name" value="MFS_DHA3_Transporter"/>
</dbReference>
<dbReference type="Gene3D" id="1.20.1250.20">
    <property type="entry name" value="MFS general substrate transporter like domains"/>
    <property type="match status" value="1"/>
</dbReference>
<feature type="transmembrane region" description="Helical" evidence="2">
    <location>
        <begin position="215"/>
        <end position="236"/>
    </location>
</feature>
<dbReference type="InterPro" id="IPR011701">
    <property type="entry name" value="MFS"/>
</dbReference>
<geneLocation type="plasmid" evidence="3 4">
    <name>pUC109A</name>
</geneLocation>
<dbReference type="SUPFAM" id="SSF103473">
    <property type="entry name" value="MFS general substrate transporter"/>
    <property type="match status" value="1"/>
</dbReference>
<dbReference type="PANTHER" id="PTHR23530">
    <property type="entry name" value="TRANSPORT PROTEIN-RELATED"/>
    <property type="match status" value="1"/>
</dbReference>